<protein>
    <submittedName>
        <fullName evidence="2">Uncharacterized protein</fullName>
    </submittedName>
</protein>
<keyword evidence="1" id="KW-1133">Transmembrane helix</keyword>
<sequence length="93" mass="9956">MSDVNPDTNTVKTIVALSPKNMGLSLMLTFLFGSIGMFYSTVMGAIIMLVVEVVVGIVTFGFGLLVTHPVCMIWGALAVKSYNNKLLSGELRA</sequence>
<evidence type="ECO:0000256" key="1">
    <source>
        <dbReference type="SAM" id="Phobius"/>
    </source>
</evidence>
<keyword evidence="1" id="KW-0472">Membrane</keyword>
<organism evidence="2 3">
    <name type="scientific">Methylomusa anaerophila</name>
    <dbReference type="NCBI Taxonomy" id="1930071"/>
    <lineage>
        <taxon>Bacteria</taxon>
        <taxon>Bacillati</taxon>
        <taxon>Bacillota</taxon>
        <taxon>Negativicutes</taxon>
        <taxon>Selenomonadales</taxon>
        <taxon>Sporomusaceae</taxon>
        <taxon>Methylomusa</taxon>
    </lineage>
</organism>
<dbReference type="KEGG" id="mana:MAMMFC1_00721"/>
<dbReference type="AlphaFoldDB" id="A0A348AG75"/>
<reference evidence="2 3" key="1">
    <citation type="journal article" date="2018" name="Int. J. Syst. Evol. Microbiol.">
        <title>Methylomusa anaerophila gen. nov., sp. nov., an anaerobic methanol-utilizing bacterium isolated from a microbial fuel cell.</title>
        <authorList>
            <person name="Amano N."/>
            <person name="Yamamuro A."/>
            <person name="Miyahara M."/>
            <person name="Kouzuma A."/>
            <person name="Abe T."/>
            <person name="Watanabe K."/>
        </authorList>
    </citation>
    <scope>NUCLEOTIDE SEQUENCE [LARGE SCALE GENOMIC DNA]</scope>
    <source>
        <strain evidence="2 3">MMFC1</strain>
    </source>
</reference>
<dbReference type="OrthoDB" id="122635at2"/>
<dbReference type="EMBL" id="AP018449">
    <property type="protein sequence ID" value="BBB90073.1"/>
    <property type="molecule type" value="Genomic_DNA"/>
</dbReference>
<feature type="transmembrane region" description="Helical" evidence="1">
    <location>
        <begin position="57"/>
        <end position="79"/>
    </location>
</feature>
<keyword evidence="3" id="KW-1185">Reference proteome</keyword>
<keyword evidence="1" id="KW-0812">Transmembrane</keyword>
<evidence type="ECO:0000313" key="3">
    <source>
        <dbReference type="Proteomes" id="UP000276437"/>
    </source>
</evidence>
<dbReference type="RefSeq" id="WP_126306529.1">
    <property type="nucleotide sequence ID" value="NZ_AP018449.1"/>
</dbReference>
<name>A0A348AG75_9FIRM</name>
<dbReference type="Proteomes" id="UP000276437">
    <property type="component" value="Chromosome"/>
</dbReference>
<evidence type="ECO:0000313" key="2">
    <source>
        <dbReference type="EMBL" id="BBB90073.1"/>
    </source>
</evidence>
<accession>A0A348AG75</accession>
<gene>
    <name evidence="2" type="ORF">MAMMFC1_00721</name>
</gene>
<proteinExistence type="predicted"/>
<feature type="transmembrane region" description="Helical" evidence="1">
    <location>
        <begin position="26"/>
        <end position="51"/>
    </location>
</feature>